<evidence type="ECO:0008006" key="3">
    <source>
        <dbReference type="Google" id="ProtNLM"/>
    </source>
</evidence>
<proteinExistence type="predicted"/>
<organism evidence="1 2">
    <name type="scientific">Luteimonas deserti</name>
    <dbReference type="NCBI Taxonomy" id="2752306"/>
    <lineage>
        <taxon>Bacteria</taxon>
        <taxon>Pseudomonadati</taxon>
        <taxon>Pseudomonadota</taxon>
        <taxon>Gammaproteobacteria</taxon>
        <taxon>Lysobacterales</taxon>
        <taxon>Lysobacteraceae</taxon>
        <taxon>Luteimonas</taxon>
    </lineage>
</organism>
<accession>A0A7Z0QRR0</accession>
<gene>
    <name evidence="1" type="ORF">H0E82_09215</name>
</gene>
<keyword evidence="2" id="KW-1185">Reference proteome</keyword>
<reference evidence="1 2" key="1">
    <citation type="submission" date="2020-07" db="EMBL/GenBank/DDBJ databases">
        <title>isolation of Luteimonas sp. SJ-16.</title>
        <authorList>
            <person name="Huang X.-X."/>
            <person name="Xu L."/>
            <person name="Sun J.-Q."/>
        </authorList>
    </citation>
    <scope>NUCLEOTIDE SEQUENCE [LARGE SCALE GENOMIC DNA]</scope>
    <source>
        <strain evidence="1 2">SJ-16</strain>
    </source>
</reference>
<evidence type="ECO:0000313" key="1">
    <source>
        <dbReference type="EMBL" id="NYZ62939.1"/>
    </source>
</evidence>
<dbReference type="Proteomes" id="UP000589896">
    <property type="component" value="Unassembled WGS sequence"/>
</dbReference>
<evidence type="ECO:0000313" key="2">
    <source>
        <dbReference type="Proteomes" id="UP000589896"/>
    </source>
</evidence>
<sequence>MKTQAEIDSALAQLEDRLQSLCSELPPERVLEAFADETRRVTAGVPAEHEAHVEDSVHRMLADAGLIPDDSPTG</sequence>
<dbReference type="RefSeq" id="WP_180545154.1">
    <property type="nucleotide sequence ID" value="NZ_JACCJZ010000016.1"/>
</dbReference>
<dbReference type="EMBL" id="JACCJZ010000016">
    <property type="protein sequence ID" value="NYZ62939.1"/>
    <property type="molecule type" value="Genomic_DNA"/>
</dbReference>
<dbReference type="AlphaFoldDB" id="A0A7Z0QRR0"/>
<protein>
    <recommendedName>
        <fullName evidence="3">DUF4404 family protein</fullName>
    </recommendedName>
</protein>
<comment type="caution">
    <text evidence="1">The sequence shown here is derived from an EMBL/GenBank/DDBJ whole genome shotgun (WGS) entry which is preliminary data.</text>
</comment>
<name>A0A7Z0QRR0_9GAMM</name>